<dbReference type="RefSeq" id="WP_043968120.1">
    <property type="nucleotide sequence ID" value="NZ_JXSX01000003.1"/>
</dbReference>
<evidence type="ECO:0000313" key="2">
    <source>
        <dbReference type="EMBL" id="KIR61301.1"/>
    </source>
</evidence>
<sequence>MTIFTALAWLGAACGGWLMRLGRDMPEATLSVFGFLWLAALAASALVLTVVMALVLRRRGFPHAALVAGSVAVTGALATVLFLLWV</sequence>
<proteinExistence type="predicted"/>
<comment type="caution">
    <text evidence="2">The sequence shown here is derived from an EMBL/GenBank/DDBJ whole genome shotgun (WGS) entry which is preliminary data.</text>
</comment>
<feature type="transmembrane region" description="Helical" evidence="1">
    <location>
        <begin position="32"/>
        <end position="56"/>
    </location>
</feature>
<dbReference type="GeneID" id="301307621"/>
<dbReference type="AlphaFoldDB" id="A0A0D0WQL8"/>
<evidence type="ECO:0000256" key="1">
    <source>
        <dbReference type="SAM" id="Phobius"/>
    </source>
</evidence>
<feature type="transmembrane region" description="Helical" evidence="1">
    <location>
        <begin position="63"/>
        <end position="85"/>
    </location>
</feature>
<keyword evidence="3" id="KW-1185">Reference proteome</keyword>
<evidence type="ECO:0000313" key="3">
    <source>
        <dbReference type="Proteomes" id="UP000032254"/>
    </source>
</evidence>
<keyword evidence="1" id="KW-1133">Transmembrane helix</keyword>
<organism evidence="2 3">
    <name type="scientific">Micromonospora haikouensis</name>
    <dbReference type="NCBI Taxonomy" id="686309"/>
    <lineage>
        <taxon>Bacteria</taxon>
        <taxon>Bacillati</taxon>
        <taxon>Actinomycetota</taxon>
        <taxon>Actinomycetes</taxon>
        <taxon>Micromonosporales</taxon>
        <taxon>Micromonosporaceae</taxon>
        <taxon>Micromonospora</taxon>
    </lineage>
</organism>
<dbReference type="EMBL" id="JXSX01000003">
    <property type="protein sequence ID" value="KIR61301.1"/>
    <property type="molecule type" value="Genomic_DNA"/>
</dbReference>
<reference evidence="2 3" key="1">
    <citation type="submission" date="2015-01" db="EMBL/GenBank/DDBJ databases">
        <title>Sequencing and annotation of Micromonospora carbonacea strain JXNU-1 genome.</title>
        <authorList>
            <person name="Long Z."/>
            <person name="Huang Y."/>
            <person name="Jiang Y."/>
        </authorList>
    </citation>
    <scope>NUCLEOTIDE SEQUENCE [LARGE SCALE GENOMIC DNA]</scope>
    <source>
        <strain evidence="2 3">JXNU-1</strain>
    </source>
</reference>
<keyword evidence="1" id="KW-0472">Membrane</keyword>
<dbReference type="PATRIC" id="fig|47853.6.peg.5593"/>
<accession>A0A0D0WQL8</accession>
<dbReference type="Proteomes" id="UP000032254">
    <property type="component" value="Unassembled WGS sequence"/>
</dbReference>
<keyword evidence="1" id="KW-0812">Transmembrane</keyword>
<protein>
    <submittedName>
        <fullName evidence="2">Uncharacterized protein</fullName>
    </submittedName>
</protein>
<name>A0A0D0WQL8_9ACTN</name>
<gene>
    <name evidence="2" type="ORF">TK50_26715</name>
</gene>